<organism evidence="3 4">
    <name type="scientific">Candidatus Korobacter versatilis</name>
    <dbReference type="NCBI Taxonomy" id="658062"/>
    <lineage>
        <taxon>Bacteria</taxon>
        <taxon>Pseudomonadati</taxon>
        <taxon>Acidobacteriota</taxon>
        <taxon>Terriglobia</taxon>
        <taxon>Terriglobales</taxon>
        <taxon>Candidatus Korobacteraceae</taxon>
        <taxon>Candidatus Korobacter</taxon>
    </lineage>
</organism>
<dbReference type="GO" id="GO:0016787">
    <property type="term" value="F:hydrolase activity"/>
    <property type="evidence" value="ECO:0007669"/>
    <property type="project" value="UniProtKB-KW"/>
</dbReference>
<dbReference type="InterPro" id="IPR012338">
    <property type="entry name" value="Beta-lactam/transpept-like"/>
</dbReference>
<protein>
    <submittedName>
        <fullName evidence="3">Beta-lactamase family protein</fullName>
    </submittedName>
</protein>
<evidence type="ECO:0000259" key="2">
    <source>
        <dbReference type="Pfam" id="PF00144"/>
    </source>
</evidence>
<dbReference type="PANTHER" id="PTHR43283:SF11">
    <property type="entry name" value="BETA-LACTAMASE-RELATED DOMAIN-CONTAINING PROTEIN"/>
    <property type="match status" value="1"/>
</dbReference>
<comment type="caution">
    <text evidence="3">The sequence shown here is derived from an EMBL/GenBank/DDBJ whole genome shotgun (WGS) entry which is preliminary data.</text>
</comment>
<feature type="domain" description="Beta-lactamase-related" evidence="2">
    <location>
        <begin position="46"/>
        <end position="376"/>
    </location>
</feature>
<dbReference type="Proteomes" id="UP000779809">
    <property type="component" value="Unassembled WGS sequence"/>
</dbReference>
<dbReference type="AlphaFoldDB" id="A0A932A8W9"/>
<evidence type="ECO:0000313" key="4">
    <source>
        <dbReference type="Proteomes" id="UP000779809"/>
    </source>
</evidence>
<evidence type="ECO:0000256" key="1">
    <source>
        <dbReference type="ARBA" id="ARBA00022801"/>
    </source>
</evidence>
<dbReference type="PANTHER" id="PTHR43283">
    <property type="entry name" value="BETA-LACTAMASE-RELATED"/>
    <property type="match status" value="1"/>
</dbReference>
<reference evidence="3" key="1">
    <citation type="submission" date="2020-07" db="EMBL/GenBank/DDBJ databases">
        <title>Huge and variable diversity of episymbiotic CPR bacteria and DPANN archaea in groundwater ecosystems.</title>
        <authorList>
            <person name="He C.Y."/>
            <person name="Keren R."/>
            <person name="Whittaker M."/>
            <person name="Farag I.F."/>
            <person name="Doudna J."/>
            <person name="Cate J.H.D."/>
            <person name="Banfield J.F."/>
        </authorList>
    </citation>
    <scope>NUCLEOTIDE SEQUENCE</scope>
    <source>
        <strain evidence="3">NC_groundwater_580_Pr5_B-0.1um_64_19</strain>
    </source>
</reference>
<keyword evidence="1" id="KW-0378">Hydrolase</keyword>
<dbReference type="InterPro" id="IPR001466">
    <property type="entry name" value="Beta-lactam-related"/>
</dbReference>
<evidence type="ECO:0000313" key="3">
    <source>
        <dbReference type="EMBL" id="MBI2678767.1"/>
    </source>
</evidence>
<dbReference type="InterPro" id="IPR050789">
    <property type="entry name" value="Diverse_Enzym_Activities"/>
</dbReference>
<dbReference type="EMBL" id="JACPNR010000010">
    <property type="protein sequence ID" value="MBI2678767.1"/>
    <property type="molecule type" value="Genomic_DNA"/>
</dbReference>
<gene>
    <name evidence="3" type="ORF">HYX28_08295</name>
</gene>
<proteinExistence type="predicted"/>
<dbReference type="SUPFAM" id="SSF56601">
    <property type="entry name" value="beta-lactamase/transpeptidase-like"/>
    <property type="match status" value="1"/>
</dbReference>
<dbReference type="Pfam" id="PF00144">
    <property type="entry name" value="Beta-lactamase"/>
    <property type="match status" value="1"/>
</dbReference>
<dbReference type="Gene3D" id="3.40.710.10">
    <property type="entry name" value="DD-peptidase/beta-lactamase superfamily"/>
    <property type="match status" value="1"/>
</dbReference>
<sequence length="397" mass="42582">MTRLRQLQQAECEKALPLTTAHPSPAALVAAHHDQDRRFARAWKVLDEAIAAHAFPGAAVAITHQGKLVALKGLGRFTYDASAPRVQADTIYDLASVTKVVATTAMAMQLYERGLLDLDAPAVSIVPEFAAESSTGVPPAGVAASRRHNVTLSHLLTHSSGLPAYEKLFENARTHDELLQAAFTTPLAHDPGTHAEYSDIGFIILGVALERLAGESPDAFSAREIFHPLAMARTGFRPPAALRSEIPPTVDDKDFRQRIIQGEVHDENASVLGGVAGHAGLFAPAEDVARFAHCMLTGGAPVFRPETIALFSARQASPAGTSRALGWDTPSSPSQSGKCFSAQSYGHLGYTGASLWCDPERQLSVTLLTNRTWPDRSTQQIKQVRPAFHDAVVQSLP</sequence>
<name>A0A932A8W9_9BACT</name>
<accession>A0A932A8W9</accession>